<sequence>MQHCPFDNVTDTPESLQSSCCLDYETSIDFFYRSVQALHVVTGVLGLYFSLYYIIKYSSKHFLPQNTKVRFYRVLRSSFFTEGVDDCLLQVLHLVQSFHATEDDPCSVRNTVSFCAPFRYAFAFCMFILVLSQYFMYVDRLIDNLYVSYKSAQNYILATLLIIEFPLAILTVLYVFRDAVSTEQLLSCLNVPLSSMVDVSIATAALLPVNCICLIMSVLLFQTHQRKITL</sequence>
<feature type="transmembrane region" description="Helical" evidence="5">
    <location>
        <begin position="37"/>
        <end position="55"/>
    </location>
</feature>
<dbReference type="PANTHER" id="PTHR31357">
    <property type="entry name" value="SERPENTINE RECEPTOR CLASS ALPHA-10"/>
    <property type="match status" value="1"/>
</dbReference>
<feature type="transmembrane region" description="Helical" evidence="5">
    <location>
        <begin position="155"/>
        <end position="176"/>
    </location>
</feature>
<dbReference type="AlphaFoldDB" id="A0A0N4WAP8"/>
<dbReference type="WBParaSite" id="HPLM_0000747701-mRNA-1">
    <property type="protein sequence ID" value="HPLM_0000747701-mRNA-1"/>
    <property type="gene ID" value="HPLM_0000747701"/>
</dbReference>
<evidence type="ECO:0000313" key="8">
    <source>
        <dbReference type="WBParaSite" id="HPLM_0000747701-mRNA-1"/>
    </source>
</evidence>
<proteinExistence type="predicted"/>
<evidence type="ECO:0000256" key="4">
    <source>
        <dbReference type="ARBA" id="ARBA00023136"/>
    </source>
</evidence>
<evidence type="ECO:0000256" key="5">
    <source>
        <dbReference type="SAM" id="Phobius"/>
    </source>
</evidence>
<evidence type="ECO:0000313" key="7">
    <source>
        <dbReference type="Proteomes" id="UP000268014"/>
    </source>
</evidence>
<keyword evidence="4 5" id="KW-0472">Membrane</keyword>
<dbReference type="PANTHER" id="PTHR31357:SF6">
    <property type="entry name" value="G_PROTEIN_RECEP_F1_2 DOMAIN-CONTAINING PROTEIN"/>
    <property type="match status" value="1"/>
</dbReference>
<gene>
    <name evidence="6" type="ORF">HPLM_LOCUS7469</name>
</gene>
<keyword evidence="2 5" id="KW-0812">Transmembrane</keyword>
<protein>
    <submittedName>
        <fullName evidence="6 8">Uncharacterized protein</fullName>
    </submittedName>
</protein>
<evidence type="ECO:0000313" key="6">
    <source>
        <dbReference type="EMBL" id="VDO32001.1"/>
    </source>
</evidence>
<organism evidence="8">
    <name type="scientific">Haemonchus placei</name>
    <name type="common">Barber's pole worm</name>
    <dbReference type="NCBI Taxonomy" id="6290"/>
    <lineage>
        <taxon>Eukaryota</taxon>
        <taxon>Metazoa</taxon>
        <taxon>Ecdysozoa</taxon>
        <taxon>Nematoda</taxon>
        <taxon>Chromadorea</taxon>
        <taxon>Rhabditida</taxon>
        <taxon>Rhabditina</taxon>
        <taxon>Rhabditomorpha</taxon>
        <taxon>Strongyloidea</taxon>
        <taxon>Trichostrongylidae</taxon>
        <taxon>Haemonchus</taxon>
    </lineage>
</organism>
<dbReference type="GO" id="GO:0016020">
    <property type="term" value="C:membrane"/>
    <property type="evidence" value="ECO:0007669"/>
    <property type="project" value="UniProtKB-SubCell"/>
</dbReference>
<keyword evidence="3 5" id="KW-1133">Transmembrane helix</keyword>
<dbReference type="Proteomes" id="UP000268014">
    <property type="component" value="Unassembled WGS sequence"/>
</dbReference>
<dbReference type="EMBL" id="UZAF01016667">
    <property type="protein sequence ID" value="VDO32001.1"/>
    <property type="molecule type" value="Genomic_DNA"/>
</dbReference>
<name>A0A0N4WAP8_HAEPC</name>
<reference evidence="6 7" key="2">
    <citation type="submission" date="2018-11" db="EMBL/GenBank/DDBJ databases">
        <authorList>
            <consortium name="Pathogen Informatics"/>
        </authorList>
    </citation>
    <scope>NUCLEOTIDE SEQUENCE [LARGE SCALE GENOMIC DNA]</scope>
    <source>
        <strain evidence="6 7">MHpl1</strain>
    </source>
</reference>
<evidence type="ECO:0000256" key="1">
    <source>
        <dbReference type="ARBA" id="ARBA00004141"/>
    </source>
</evidence>
<evidence type="ECO:0000256" key="3">
    <source>
        <dbReference type="ARBA" id="ARBA00022989"/>
    </source>
</evidence>
<feature type="transmembrane region" description="Helical" evidence="5">
    <location>
        <begin position="196"/>
        <end position="221"/>
    </location>
</feature>
<feature type="transmembrane region" description="Helical" evidence="5">
    <location>
        <begin position="118"/>
        <end position="135"/>
    </location>
</feature>
<comment type="subcellular location">
    <subcellularLocation>
        <location evidence="1">Membrane</location>
        <topology evidence="1">Multi-pass membrane protein</topology>
    </subcellularLocation>
</comment>
<dbReference type="OrthoDB" id="5813133at2759"/>
<keyword evidence="7" id="KW-1185">Reference proteome</keyword>
<dbReference type="GO" id="GO:0004984">
    <property type="term" value="F:olfactory receptor activity"/>
    <property type="evidence" value="ECO:0007669"/>
    <property type="project" value="TreeGrafter"/>
</dbReference>
<reference evidence="8" key="1">
    <citation type="submission" date="2017-02" db="UniProtKB">
        <authorList>
            <consortium name="WormBaseParasite"/>
        </authorList>
    </citation>
    <scope>IDENTIFICATION</scope>
</reference>
<evidence type="ECO:0000256" key="2">
    <source>
        <dbReference type="ARBA" id="ARBA00022692"/>
    </source>
</evidence>
<accession>A0A0N4WAP8</accession>
<dbReference type="InterPro" id="IPR051080">
    <property type="entry name" value="Nematode_rcpt-like_serp_alpha"/>
</dbReference>